<gene>
    <name evidence="1" type="ORF">QR685DRAFT_567417</name>
</gene>
<proteinExistence type="predicted"/>
<comment type="caution">
    <text evidence="1">The sequence shown here is derived from an EMBL/GenBank/DDBJ whole genome shotgun (WGS) entry which is preliminary data.</text>
</comment>
<keyword evidence="2" id="KW-1185">Reference proteome</keyword>
<evidence type="ECO:0000313" key="1">
    <source>
        <dbReference type="EMBL" id="KAL0474475.1"/>
    </source>
</evidence>
<reference evidence="1 2" key="1">
    <citation type="submission" date="2023-09" db="EMBL/GenBank/DDBJ databases">
        <title>Multi-omics analysis of a traditional fermented food reveals byproduct-associated fungal strains for waste-to-food upcycling.</title>
        <authorList>
            <consortium name="Lawrence Berkeley National Laboratory"/>
            <person name="Rekdal V.M."/>
            <person name="Villalobos-Escobedo J.M."/>
            <person name="Rodriguez-Valeron N."/>
            <person name="Garcia M.O."/>
            <person name="Vasquez D.P."/>
            <person name="Damayanti I."/>
            <person name="Sorensen P.M."/>
            <person name="Baidoo E.E."/>
            <person name="De Carvalho A.C."/>
            <person name="Riley R."/>
            <person name="Lipzen A."/>
            <person name="He G."/>
            <person name="Yan M."/>
            <person name="Haridas S."/>
            <person name="Daum C."/>
            <person name="Yoshinaga Y."/>
            <person name="Ng V."/>
            <person name="Grigoriev I.V."/>
            <person name="Munk R."/>
            <person name="Nuraida L."/>
            <person name="Wijaya C.H."/>
            <person name="Morales P.-C."/>
            <person name="Keasling J.D."/>
        </authorList>
    </citation>
    <scope>NUCLEOTIDE SEQUENCE [LARGE SCALE GENOMIC DNA]</scope>
    <source>
        <strain evidence="1 2">FGSC 2613</strain>
    </source>
</reference>
<protein>
    <submittedName>
        <fullName evidence="1">Uncharacterized protein</fullName>
    </submittedName>
</protein>
<name>A0ABR3DP86_NEUIN</name>
<evidence type="ECO:0000313" key="2">
    <source>
        <dbReference type="Proteomes" id="UP001451303"/>
    </source>
</evidence>
<accession>A0ABR3DP86</accession>
<sequence length="77" mass="8549">MAGIETRKQVCQDGCICRRIWIQHGVCTSAFSFSNLHGPSARERGVLGDFWRNSKLLISPPTPFPNVMRGGVQSMVD</sequence>
<dbReference type="EMBL" id="JAVLET010000001">
    <property type="protein sequence ID" value="KAL0474475.1"/>
    <property type="molecule type" value="Genomic_DNA"/>
</dbReference>
<dbReference type="Proteomes" id="UP001451303">
    <property type="component" value="Unassembled WGS sequence"/>
</dbReference>
<organism evidence="1 2">
    <name type="scientific">Neurospora intermedia</name>
    <dbReference type="NCBI Taxonomy" id="5142"/>
    <lineage>
        <taxon>Eukaryota</taxon>
        <taxon>Fungi</taxon>
        <taxon>Dikarya</taxon>
        <taxon>Ascomycota</taxon>
        <taxon>Pezizomycotina</taxon>
        <taxon>Sordariomycetes</taxon>
        <taxon>Sordariomycetidae</taxon>
        <taxon>Sordariales</taxon>
        <taxon>Sordariaceae</taxon>
        <taxon>Neurospora</taxon>
    </lineage>
</organism>